<reference evidence="6 7" key="1">
    <citation type="submission" date="2020-11" db="EMBL/GenBank/DDBJ databases">
        <authorList>
            <person name="Peeters C."/>
        </authorList>
    </citation>
    <scope>NUCLEOTIDE SEQUENCE [LARGE SCALE GENOMIC DNA]</scope>
    <source>
        <strain evidence="6 7">LMG 7974</strain>
    </source>
</reference>
<comment type="similarity">
    <text evidence="3">Belongs to the RimP family.</text>
</comment>
<dbReference type="InterPro" id="IPR036847">
    <property type="entry name" value="RimP_C_sf"/>
</dbReference>
<dbReference type="InterPro" id="IPR035956">
    <property type="entry name" value="RimP_N_sf"/>
</dbReference>
<comment type="caution">
    <text evidence="6">The sequence shown here is derived from an EMBL/GenBank/DDBJ whole genome shotgun (WGS) entry which is preliminary data.</text>
</comment>
<dbReference type="NCBIfam" id="NF011232">
    <property type="entry name" value="PRK14639.1"/>
    <property type="match status" value="1"/>
</dbReference>
<comment type="function">
    <text evidence="3">Required for maturation of 30S ribosomal subunits.</text>
</comment>
<dbReference type="Pfam" id="PF17384">
    <property type="entry name" value="DUF150_C"/>
    <property type="match status" value="1"/>
</dbReference>
<dbReference type="SUPFAM" id="SSF75420">
    <property type="entry name" value="YhbC-like, N-terminal domain"/>
    <property type="match status" value="1"/>
</dbReference>
<evidence type="ECO:0000256" key="2">
    <source>
        <dbReference type="ARBA" id="ARBA00022517"/>
    </source>
</evidence>
<dbReference type="PANTHER" id="PTHR33867">
    <property type="entry name" value="RIBOSOME MATURATION FACTOR RIMP"/>
    <property type="match status" value="1"/>
</dbReference>
<dbReference type="InterPro" id="IPR028989">
    <property type="entry name" value="RimP_N"/>
</dbReference>
<dbReference type="Gene3D" id="3.30.300.70">
    <property type="entry name" value="RimP-like superfamily, N-terminal"/>
    <property type="match status" value="1"/>
</dbReference>
<dbReference type="Pfam" id="PF02576">
    <property type="entry name" value="RimP_N"/>
    <property type="match status" value="1"/>
</dbReference>
<dbReference type="RefSeq" id="WP_229932583.1">
    <property type="nucleotide sequence ID" value="NZ_CAJHOF010000005.1"/>
</dbReference>
<accession>A0ABN7K8A8</accession>
<dbReference type="EMBL" id="CAJHOF010000005">
    <property type="protein sequence ID" value="CAD7287921.1"/>
    <property type="molecule type" value="Genomic_DNA"/>
</dbReference>
<dbReference type="CDD" id="cd01734">
    <property type="entry name" value="YlxS_C"/>
    <property type="match status" value="1"/>
</dbReference>
<dbReference type="Proteomes" id="UP000789803">
    <property type="component" value="Unassembled WGS sequence"/>
</dbReference>
<organism evidence="6 7">
    <name type="scientific">Campylobacter majalis</name>
    <dbReference type="NCBI Taxonomy" id="2790656"/>
    <lineage>
        <taxon>Bacteria</taxon>
        <taxon>Pseudomonadati</taxon>
        <taxon>Campylobacterota</taxon>
        <taxon>Epsilonproteobacteria</taxon>
        <taxon>Campylobacterales</taxon>
        <taxon>Campylobacteraceae</taxon>
        <taxon>Campylobacter</taxon>
    </lineage>
</organism>
<keyword evidence="2 3" id="KW-0690">Ribosome biogenesis</keyword>
<dbReference type="SUPFAM" id="SSF74942">
    <property type="entry name" value="YhbC-like, C-terminal domain"/>
    <property type="match status" value="1"/>
</dbReference>
<evidence type="ECO:0000313" key="7">
    <source>
        <dbReference type="Proteomes" id="UP000789803"/>
    </source>
</evidence>
<evidence type="ECO:0000256" key="3">
    <source>
        <dbReference type="HAMAP-Rule" id="MF_01077"/>
    </source>
</evidence>
<proteinExistence type="inferred from homology"/>
<comment type="subcellular location">
    <subcellularLocation>
        <location evidence="3">Cytoplasm</location>
    </subcellularLocation>
</comment>
<evidence type="ECO:0000256" key="1">
    <source>
        <dbReference type="ARBA" id="ARBA00022490"/>
    </source>
</evidence>
<dbReference type="HAMAP" id="MF_01077">
    <property type="entry name" value="RimP"/>
    <property type="match status" value="1"/>
</dbReference>
<name>A0ABN7K8A8_9BACT</name>
<dbReference type="InterPro" id="IPR003728">
    <property type="entry name" value="Ribosome_maturation_RimP"/>
</dbReference>
<dbReference type="InterPro" id="IPR028998">
    <property type="entry name" value="RimP_C"/>
</dbReference>
<protein>
    <recommendedName>
        <fullName evidence="3">Ribosome maturation factor RimP</fullName>
    </recommendedName>
</protein>
<evidence type="ECO:0000313" key="6">
    <source>
        <dbReference type="EMBL" id="CAD7287921.1"/>
    </source>
</evidence>
<gene>
    <name evidence="3 6" type="primary">rimP</name>
    <name evidence="6" type="ORF">LMG7974_00777</name>
</gene>
<evidence type="ECO:0000259" key="5">
    <source>
        <dbReference type="Pfam" id="PF17384"/>
    </source>
</evidence>
<keyword evidence="1 3" id="KW-0963">Cytoplasm</keyword>
<dbReference type="PANTHER" id="PTHR33867:SF1">
    <property type="entry name" value="RIBOSOME MATURATION FACTOR RIMP"/>
    <property type="match status" value="1"/>
</dbReference>
<keyword evidence="7" id="KW-1185">Reference proteome</keyword>
<feature type="domain" description="Ribosome maturation factor RimP N-terminal" evidence="4">
    <location>
        <begin position="4"/>
        <end position="75"/>
    </location>
</feature>
<evidence type="ECO:0000259" key="4">
    <source>
        <dbReference type="Pfam" id="PF02576"/>
    </source>
</evidence>
<feature type="domain" description="Ribosome maturation factor RimP C-terminal" evidence="5">
    <location>
        <begin position="78"/>
        <end position="138"/>
    </location>
</feature>
<sequence length="138" mass="15743">MDNLNQLVKECDVELYDTEIVNENSRTIYRVYITKKGGVNLDDCERVSRLLSPIFDVTPPVSGEYTLEVSSPGIERRLEKPKHYISSIGELVRINTALLYVRGEILSADDNSVTLKTEDGILTIDYINIKKAKTYLEW</sequence>